<reference evidence="2" key="1">
    <citation type="journal article" date="2018" name="Genome Announc.">
        <title>Draft Genome Sequence of the Nitrogen-Fixing and Hormogonia-Inducing Cyanobacterium Nostoc cycadae Strain WK-1, Isolated from the Coralloid Roots of Cycas revoluta.</title>
        <authorList>
            <person name="Kanesaki Y."/>
            <person name="Hirose M."/>
            <person name="Hirose Y."/>
            <person name="Fujisawa T."/>
            <person name="Nakamura Y."/>
            <person name="Watanabe S."/>
            <person name="Matsunaga S."/>
            <person name="Uchida H."/>
            <person name="Murakami A."/>
        </authorList>
    </citation>
    <scope>NUCLEOTIDE SEQUENCE [LARGE SCALE GENOMIC DNA]</scope>
    <source>
        <strain evidence="2">WK-1</strain>
    </source>
</reference>
<comment type="caution">
    <text evidence="1">The sequence shown here is derived from an EMBL/GenBank/DDBJ whole genome shotgun (WGS) entry which is preliminary data.</text>
</comment>
<evidence type="ECO:0000313" key="1">
    <source>
        <dbReference type="EMBL" id="GBE90811.1"/>
    </source>
</evidence>
<keyword evidence="2" id="KW-1185">Reference proteome</keyword>
<dbReference type="EMBL" id="BDGE01000009">
    <property type="protein sequence ID" value="GBE90811.1"/>
    <property type="molecule type" value="Genomic_DNA"/>
</dbReference>
<protein>
    <submittedName>
        <fullName evidence="1">Helicase</fullName>
    </submittedName>
</protein>
<dbReference type="Proteomes" id="UP000236527">
    <property type="component" value="Unassembled WGS sequence"/>
</dbReference>
<dbReference type="AlphaFoldDB" id="A0A2H6LC56"/>
<keyword evidence="1" id="KW-0067">ATP-binding</keyword>
<organism evidence="1 2">
    <name type="scientific">Nostoc cycadae WK-1</name>
    <dbReference type="NCBI Taxonomy" id="1861711"/>
    <lineage>
        <taxon>Bacteria</taxon>
        <taxon>Bacillati</taxon>
        <taxon>Cyanobacteriota</taxon>
        <taxon>Cyanophyceae</taxon>
        <taxon>Nostocales</taxon>
        <taxon>Nostocaceae</taxon>
        <taxon>Nostoc</taxon>
    </lineage>
</organism>
<keyword evidence="1" id="KW-0547">Nucleotide-binding</keyword>
<name>A0A2H6LC56_9NOSO</name>
<proteinExistence type="predicted"/>
<keyword evidence="1" id="KW-0347">Helicase</keyword>
<dbReference type="GO" id="GO:0004386">
    <property type="term" value="F:helicase activity"/>
    <property type="evidence" value="ECO:0007669"/>
    <property type="project" value="UniProtKB-KW"/>
</dbReference>
<evidence type="ECO:0000313" key="2">
    <source>
        <dbReference type="Proteomes" id="UP000236527"/>
    </source>
</evidence>
<accession>A0A2H6LC56</accession>
<gene>
    <name evidence="1" type="ORF">NCWK1_0530</name>
</gene>
<keyword evidence="1" id="KW-0378">Hydrolase</keyword>
<sequence>MDRLIMPHNSDDKDFSSETQTQVFAYKERLNSWIVARLFPDMQRVTVARFRSRSDADGHVQSLRQLMPEANFVVVFDCPRQKVAI</sequence>